<evidence type="ECO:0000313" key="2">
    <source>
        <dbReference type="EMBL" id="GMH05421.1"/>
    </source>
</evidence>
<reference evidence="2" key="1">
    <citation type="submission" date="2023-05" db="EMBL/GenBank/DDBJ databases">
        <title>Nepenthes gracilis genome sequencing.</title>
        <authorList>
            <person name="Fukushima K."/>
        </authorList>
    </citation>
    <scope>NUCLEOTIDE SEQUENCE</scope>
    <source>
        <strain evidence="2">SING2019-196</strain>
    </source>
</reference>
<dbReference type="Proteomes" id="UP001279734">
    <property type="component" value="Unassembled WGS sequence"/>
</dbReference>
<dbReference type="AlphaFoldDB" id="A0AAD3S7C3"/>
<accession>A0AAD3S7C3</accession>
<keyword evidence="3" id="KW-1185">Reference proteome</keyword>
<comment type="caution">
    <text evidence="2">The sequence shown here is derived from an EMBL/GenBank/DDBJ whole genome shotgun (WGS) entry which is preliminary data.</text>
</comment>
<feature type="region of interest" description="Disordered" evidence="1">
    <location>
        <begin position="69"/>
        <end position="91"/>
    </location>
</feature>
<proteinExistence type="predicted"/>
<dbReference type="EMBL" id="BSYO01000005">
    <property type="protein sequence ID" value="GMH05421.1"/>
    <property type="molecule type" value="Genomic_DNA"/>
</dbReference>
<sequence>MGTIIPVWTTPKTVDVHPDRLPEARSSWRPGWYRGTMQGEDLGGRDGQQGVGRGVSTLRYCVSLGDPQPRTTLITGARGPPLRAPRISARS</sequence>
<organism evidence="2 3">
    <name type="scientific">Nepenthes gracilis</name>
    <name type="common">Slender pitcher plant</name>
    <dbReference type="NCBI Taxonomy" id="150966"/>
    <lineage>
        <taxon>Eukaryota</taxon>
        <taxon>Viridiplantae</taxon>
        <taxon>Streptophyta</taxon>
        <taxon>Embryophyta</taxon>
        <taxon>Tracheophyta</taxon>
        <taxon>Spermatophyta</taxon>
        <taxon>Magnoliopsida</taxon>
        <taxon>eudicotyledons</taxon>
        <taxon>Gunneridae</taxon>
        <taxon>Pentapetalae</taxon>
        <taxon>Caryophyllales</taxon>
        <taxon>Nepenthaceae</taxon>
        <taxon>Nepenthes</taxon>
    </lineage>
</organism>
<name>A0AAD3S7C3_NEPGR</name>
<gene>
    <name evidence="2" type="ORF">Nepgr_007261</name>
</gene>
<evidence type="ECO:0000313" key="3">
    <source>
        <dbReference type="Proteomes" id="UP001279734"/>
    </source>
</evidence>
<protein>
    <submittedName>
        <fullName evidence="2">Uncharacterized protein</fullName>
    </submittedName>
</protein>
<evidence type="ECO:0000256" key="1">
    <source>
        <dbReference type="SAM" id="MobiDB-lite"/>
    </source>
</evidence>